<sequence length="255" mass="27328">MKAGWVHQSGPQSASCVSVVSCSLITSCHCVGSSLWDLLWVPLLHTSGVQQHTSLPASASTALRHSDAPQSTCVIGFTFIRGTPLGLRYGAQVHGVVGADARVPGSSDKDQAMGAPARLPVRYCGHLPGAGRNGAHPLVVQVYDSLHASEPKGGKQLPAATEASKGYWRLVAACQPSHLQAMHRVKGHVQGLQRRQIDPAGNNCIRQKTCIYNYGVAYVITPSQVQRQGHFKQELLYSTLQQVDYGVQKPGFDGE</sequence>
<dbReference type="Proteomes" id="UP001066276">
    <property type="component" value="Chromosome 3_1"/>
</dbReference>
<gene>
    <name evidence="1" type="ORF">NDU88_002359</name>
</gene>
<keyword evidence="2" id="KW-1185">Reference proteome</keyword>
<dbReference type="AlphaFoldDB" id="A0AAV7UCX8"/>
<dbReference type="EMBL" id="JANPWB010000005">
    <property type="protein sequence ID" value="KAJ1185567.1"/>
    <property type="molecule type" value="Genomic_DNA"/>
</dbReference>
<comment type="caution">
    <text evidence="1">The sequence shown here is derived from an EMBL/GenBank/DDBJ whole genome shotgun (WGS) entry which is preliminary data.</text>
</comment>
<name>A0AAV7UCX8_PLEWA</name>
<proteinExistence type="predicted"/>
<protein>
    <submittedName>
        <fullName evidence="1">Uncharacterized protein</fullName>
    </submittedName>
</protein>
<organism evidence="1 2">
    <name type="scientific">Pleurodeles waltl</name>
    <name type="common">Iberian ribbed newt</name>
    <dbReference type="NCBI Taxonomy" id="8319"/>
    <lineage>
        <taxon>Eukaryota</taxon>
        <taxon>Metazoa</taxon>
        <taxon>Chordata</taxon>
        <taxon>Craniata</taxon>
        <taxon>Vertebrata</taxon>
        <taxon>Euteleostomi</taxon>
        <taxon>Amphibia</taxon>
        <taxon>Batrachia</taxon>
        <taxon>Caudata</taxon>
        <taxon>Salamandroidea</taxon>
        <taxon>Salamandridae</taxon>
        <taxon>Pleurodelinae</taxon>
        <taxon>Pleurodeles</taxon>
    </lineage>
</organism>
<reference evidence="1" key="1">
    <citation type="journal article" date="2022" name="bioRxiv">
        <title>Sequencing and chromosome-scale assembly of the giantPleurodeles waltlgenome.</title>
        <authorList>
            <person name="Brown T."/>
            <person name="Elewa A."/>
            <person name="Iarovenko S."/>
            <person name="Subramanian E."/>
            <person name="Araus A.J."/>
            <person name="Petzold A."/>
            <person name="Susuki M."/>
            <person name="Suzuki K.-i.T."/>
            <person name="Hayashi T."/>
            <person name="Toyoda A."/>
            <person name="Oliveira C."/>
            <person name="Osipova E."/>
            <person name="Leigh N.D."/>
            <person name="Simon A."/>
            <person name="Yun M.H."/>
        </authorList>
    </citation>
    <scope>NUCLEOTIDE SEQUENCE</scope>
    <source>
        <strain evidence="1">20211129_DDA</strain>
        <tissue evidence="1">Liver</tissue>
    </source>
</reference>
<accession>A0AAV7UCX8</accession>
<evidence type="ECO:0000313" key="2">
    <source>
        <dbReference type="Proteomes" id="UP001066276"/>
    </source>
</evidence>
<dbReference type="PROSITE" id="PS51257">
    <property type="entry name" value="PROKAR_LIPOPROTEIN"/>
    <property type="match status" value="1"/>
</dbReference>
<evidence type="ECO:0000313" key="1">
    <source>
        <dbReference type="EMBL" id="KAJ1185567.1"/>
    </source>
</evidence>